<feature type="region of interest" description="Disordered" evidence="1">
    <location>
        <begin position="177"/>
        <end position="243"/>
    </location>
</feature>
<dbReference type="GeneID" id="73378650"/>
<feature type="compositionally biased region" description="Acidic residues" evidence="1">
    <location>
        <begin position="229"/>
        <end position="239"/>
    </location>
</feature>
<gene>
    <name evidence="2" type="ORF">KGF56_001033</name>
</gene>
<dbReference type="RefSeq" id="XP_049181936.1">
    <property type="nucleotide sequence ID" value="XM_049322113.1"/>
</dbReference>
<name>A0AAI9WZ98_9ASCO</name>
<evidence type="ECO:0000256" key="1">
    <source>
        <dbReference type="SAM" id="MobiDB-lite"/>
    </source>
</evidence>
<sequence length="701" mass="81510">MPNLFLPKSFKKIQTKFIDNIVPDLREDSVNLNNFETFDDLLTILESSFRTQNNYIVNEGHEYNLLPIPSTAVLHLLLTLASRARKCNWTVKPSYTKNGVGESQQQVKMSNKYNDTCLHKSPLRDRCVAVLRKYLDISFANPSEPIYPALMKVVGDLLRSNNIRTSGLSDITSFYRNAREPQSKSQPPPPPQPQPQEEVTTKRRQSFTEKAASDLGAKNGNEYSNFGEDSGEENSDLDYDTTRDMENSSSILNMEEEISINDSAELPMFARLIAQPTETWDRLRIYDEPSLQERVGSNSKFHLWKLINWCFFCAGLSSLYYLKVKADCHYIYEAQSQMLSIVFDLIEYNLVSEMAKLFNEKDPYLWLFNPKDKRKLVSLQVENSPDILFSMLIKCLGRYQGSWYEYIVEFVFNGLTPHLPAFPEGCYQHEIALVRKEFKKKRQSADEFDGNDILSDNLHSMSLRFKISCIVFYWSLAFDEAVVNRCNTAGGSFSKSLAPDVFIGNLSEKFSYIDYRYIVEFFYSFANPSNISFKYRELFLVKLSTRILNDVYASPTRKFVLHCHLESSDANFQVDNLDLILKWLNDPSVYASITEDELWKSFEQFYQTWMKLNFVLEWMLIWILEDLFRMGSIVYKDQSVVDKLISANDLRLSKYDEFLNLCTESIEKSNLEFQITKETAQEYKRKVFEQDSFTSIIANYL</sequence>
<accession>A0AAI9WZ98</accession>
<comment type="caution">
    <text evidence="2">The sequence shown here is derived from an EMBL/GenBank/DDBJ whole genome shotgun (WGS) entry which is preliminary data.</text>
</comment>
<keyword evidence="3" id="KW-1185">Reference proteome</keyword>
<proteinExistence type="predicted"/>
<evidence type="ECO:0000313" key="2">
    <source>
        <dbReference type="EMBL" id="KAI3406191.2"/>
    </source>
</evidence>
<dbReference type="EMBL" id="JAHUZD010000025">
    <property type="protein sequence ID" value="KAI3406191.2"/>
    <property type="molecule type" value="Genomic_DNA"/>
</dbReference>
<dbReference type="Proteomes" id="UP001202479">
    <property type="component" value="Unassembled WGS sequence"/>
</dbReference>
<organism evidence="2 3">
    <name type="scientific">Candida oxycetoniae</name>
    <dbReference type="NCBI Taxonomy" id="497107"/>
    <lineage>
        <taxon>Eukaryota</taxon>
        <taxon>Fungi</taxon>
        <taxon>Dikarya</taxon>
        <taxon>Ascomycota</taxon>
        <taxon>Saccharomycotina</taxon>
        <taxon>Pichiomycetes</taxon>
        <taxon>Debaryomycetaceae</taxon>
        <taxon>Candida/Lodderomyces clade</taxon>
        <taxon>Candida</taxon>
    </lineage>
</organism>
<protein>
    <submittedName>
        <fullName evidence="2">Uncharacterized protein</fullName>
    </submittedName>
</protein>
<reference evidence="2" key="1">
    <citation type="journal article" date="2022" name="DNA Res.">
        <title>Genome analysis of five recently described species of the CUG-Ser clade uncovers Candida theae as a new hybrid lineage with pathogenic potential in the Candida parapsilosis species complex.</title>
        <authorList>
            <person name="Mixao V."/>
            <person name="Del Olmo V."/>
            <person name="Hegedusova E."/>
            <person name="Saus E."/>
            <person name="Pryszcz L."/>
            <person name="Cillingova A."/>
            <person name="Nosek J."/>
            <person name="Gabaldon T."/>
        </authorList>
    </citation>
    <scope>NUCLEOTIDE SEQUENCE</scope>
    <source>
        <strain evidence="2">CBS 10844</strain>
    </source>
</reference>
<dbReference type="AlphaFoldDB" id="A0AAI9WZ98"/>
<evidence type="ECO:0000313" key="3">
    <source>
        <dbReference type="Proteomes" id="UP001202479"/>
    </source>
</evidence>